<evidence type="ECO:0000313" key="1">
    <source>
        <dbReference type="EMBL" id="MBY6139521.1"/>
    </source>
</evidence>
<reference evidence="1 2" key="1">
    <citation type="submission" date="2021-06" db="EMBL/GenBank/DDBJ databases">
        <title>50 bacteria genomes isolated from Dapeng, Shenzhen, China.</title>
        <authorList>
            <person name="Zheng W."/>
            <person name="Yu S."/>
            <person name="Huang Y."/>
        </authorList>
    </citation>
    <scope>NUCLEOTIDE SEQUENCE [LARGE SCALE GENOMIC DNA]</scope>
    <source>
        <strain evidence="1 2">DP1N14-2</strain>
    </source>
</reference>
<sequence length="143" mass="15275">MSNWKKLSEADFGYTEALTAAADGTVLGYRLVGASAGPQLVVAGICPSSEHVFDRLLSIPTLPWMRGSLVLIRTGALDNLLSDLSSVSVLGEIDRTLVLPFTDTDRIDERTVRRSYHQVLRACASLGMISGRGVMPPGGAEAQ</sequence>
<evidence type="ECO:0008006" key="3">
    <source>
        <dbReference type="Google" id="ProtNLM"/>
    </source>
</evidence>
<dbReference type="RefSeq" id="WP_222508067.1">
    <property type="nucleotide sequence ID" value="NZ_JAHVJA010000003.1"/>
</dbReference>
<accession>A0ABS7NHD3</accession>
<gene>
    <name evidence="1" type="ORF">KUV26_08765</name>
</gene>
<dbReference type="Proteomes" id="UP000766629">
    <property type="component" value="Unassembled WGS sequence"/>
</dbReference>
<protein>
    <recommendedName>
        <fullName evidence="3">YitH acetyltransferase (GNAT) domain-containing protein</fullName>
    </recommendedName>
</protein>
<name>A0ABS7NHD3_9RHOB</name>
<comment type="caution">
    <text evidence="1">The sequence shown here is derived from an EMBL/GenBank/DDBJ whole genome shotgun (WGS) entry which is preliminary data.</text>
</comment>
<proteinExistence type="predicted"/>
<dbReference type="EMBL" id="JAHVJA010000003">
    <property type="protein sequence ID" value="MBY6139521.1"/>
    <property type="molecule type" value="Genomic_DNA"/>
</dbReference>
<evidence type="ECO:0000313" key="2">
    <source>
        <dbReference type="Proteomes" id="UP000766629"/>
    </source>
</evidence>
<keyword evidence="2" id="KW-1185">Reference proteome</keyword>
<organism evidence="1 2">
    <name type="scientific">Leisingera daeponensis</name>
    <dbReference type="NCBI Taxonomy" id="405746"/>
    <lineage>
        <taxon>Bacteria</taxon>
        <taxon>Pseudomonadati</taxon>
        <taxon>Pseudomonadota</taxon>
        <taxon>Alphaproteobacteria</taxon>
        <taxon>Rhodobacterales</taxon>
        <taxon>Roseobacteraceae</taxon>
        <taxon>Leisingera</taxon>
    </lineage>
</organism>